<protein>
    <submittedName>
        <fullName evidence="1">Uncharacterized protein</fullName>
    </submittedName>
</protein>
<keyword evidence="2" id="KW-1185">Reference proteome</keyword>
<name>A0AAE0ZQ25_9GAST</name>
<evidence type="ECO:0000313" key="2">
    <source>
        <dbReference type="Proteomes" id="UP001283361"/>
    </source>
</evidence>
<organism evidence="1 2">
    <name type="scientific">Elysia crispata</name>
    <name type="common">lettuce slug</name>
    <dbReference type="NCBI Taxonomy" id="231223"/>
    <lineage>
        <taxon>Eukaryota</taxon>
        <taxon>Metazoa</taxon>
        <taxon>Spiralia</taxon>
        <taxon>Lophotrochozoa</taxon>
        <taxon>Mollusca</taxon>
        <taxon>Gastropoda</taxon>
        <taxon>Heterobranchia</taxon>
        <taxon>Euthyneura</taxon>
        <taxon>Panpulmonata</taxon>
        <taxon>Sacoglossa</taxon>
        <taxon>Placobranchoidea</taxon>
        <taxon>Plakobranchidae</taxon>
        <taxon>Elysia</taxon>
    </lineage>
</organism>
<sequence length="96" mass="11175">MLDLVSFWWLDVHVRKMERALTALSGWFKSRSRSLSSSVCLARDPVLKFGSRSIYKVFSETKAFSGHKPVLRLRKRPDLMYRVSLFGADFNVKLHL</sequence>
<evidence type="ECO:0000313" key="1">
    <source>
        <dbReference type="EMBL" id="KAK3773434.1"/>
    </source>
</evidence>
<dbReference type="AlphaFoldDB" id="A0AAE0ZQ25"/>
<proteinExistence type="predicted"/>
<dbReference type="Proteomes" id="UP001283361">
    <property type="component" value="Unassembled WGS sequence"/>
</dbReference>
<dbReference type="EMBL" id="JAWDGP010003536">
    <property type="protein sequence ID" value="KAK3773434.1"/>
    <property type="molecule type" value="Genomic_DNA"/>
</dbReference>
<comment type="caution">
    <text evidence="1">The sequence shown here is derived from an EMBL/GenBank/DDBJ whole genome shotgun (WGS) entry which is preliminary data.</text>
</comment>
<accession>A0AAE0ZQ25</accession>
<gene>
    <name evidence="1" type="ORF">RRG08_007923</name>
</gene>
<reference evidence="1" key="1">
    <citation type="journal article" date="2023" name="G3 (Bethesda)">
        <title>A reference genome for the long-term kleptoplast-retaining sea slug Elysia crispata morphotype clarki.</title>
        <authorList>
            <person name="Eastman K.E."/>
            <person name="Pendleton A.L."/>
            <person name="Shaikh M.A."/>
            <person name="Suttiyut T."/>
            <person name="Ogas R."/>
            <person name="Tomko P."/>
            <person name="Gavelis G."/>
            <person name="Widhalm J.R."/>
            <person name="Wisecaver J.H."/>
        </authorList>
    </citation>
    <scope>NUCLEOTIDE SEQUENCE</scope>
    <source>
        <strain evidence="1">ECLA1</strain>
    </source>
</reference>